<sequence length="124" mass="13777">MQSFEVKRGHGKSLENDGLKKIMEEEFGTISNPNDSVFTASFKALTTIKVELRSITEIGIETETNNEAEPEDSLAAHQAYNRFMLNVTGFNAKQRVDRAKAKAKREAKAAAEREAKAAEKETKS</sequence>
<dbReference type="InterPro" id="IPR040713">
    <property type="entry name" value="DUF5611"/>
</dbReference>
<dbReference type="EMBL" id="UINC01109669">
    <property type="protein sequence ID" value="SVC76639.1"/>
    <property type="molecule type" value="Genomic_DNA"/>
</dbReference>
<accession>A0A382PTH2</accession>
<gene>
    <name evidence="3" type="ORF">METZ01_LOCUS329493</name>
</gene>
<proteinExistence type="predicted"/>
<evidence type="ECO:0000313" key="3">
    <source>
        <dbReference type="EMBL" id="SVC76639.1"/>
    </source>
</evidence>
<feature type="region of interest" description="Disordered" evidence="1">
    <location>
        <begin position="101"/>
        <end position="124"/>
    </location>
</feature>
<evidence type="ECO:0000256" key="1">
    <source>
        <dbReference type="SAM" id="MobiDB-lite"/>
    </source>
</evidence>
<feature type="domain" description="DUF5611" evidence="2">
    <location>
        <begin position="1"/>
        <end position="100"/>
    </location>
</feature>
<name>A0A382PTH2_9ZZZZ</name>
<dbReference type="Gene3D" id="3.30.310.190">
    <property type="match status" value="1"/>
</dbReference>
<organism evidence="3">
    <name type="scientific">marine metagenome</name>
    <dbReference type="NCBI Taxonomy" id="408172"/>
    <lineage>
        <taxon>unclassified sequences</taxon>
        <taxon>metagenomes</taxon>
        <taxon>ecological metagenomes</taxon>
    </lineage>
</organism>
<protein>
    <recommendedName>
        <fullName evidence="2">DUF5611 domain-containing protein</fullName>
    </recommendedName>
</protein>
<dbReference type="Pfam" id="PF18446">
    <property type="entry name" value="DUF5611"/>
    <property type="match status" value="1"/>
</dbReference>
<reference evidence="3" key="1">
    <citation type="submission" date="2018-05" db="EMBL/GenBank/DDBJ databases">
        <authorList>
            <person name="Lanie J.A."/>
            <person name="Ng W.-L."/>
            <person name="Kazmierczak K.M."/>
            <person name="Andrzejewski T.M."/>
            <person name="Davidsen T.M."/>
            <person name="Wayne K.J."/>
            <person name="Tettelin H."/>
            <person name="Glass J.I."/>
            <person name="Rusch D."/>
            <person name="Podicherti R."/>
            <person name="Tsui H.-C.T."/>
            <person name="Winkler M.E."/>
        </authorList>
    </citation>
    <scope>NUCLEOTIDE SEQUENCE</scope>
</reference>
<dbReference type="AlphaFoldDB" id="A0A382PTH2"/>
<evidence type="ECO:0000259" key="2">
    <source>
        <dbReference type="Pfam" id="PF18446"/>
    </source>
</evidence>